<keyword evidence="5 6" id="KW-0472">Membrane</keyword>
<reference evidence="7 8" key="1">
    <citation type="submission" date="2013-04" db="EMBL/GenBank/DDBJ databases">
        <title>The Genome Sequence of Treponema maltophilum ATCC 51939.</title>
        <authorList>
            <consortium name="The Broad Institute Genomics Platform"/>
            <person name="Earl A."/>
            <person name="Ward D."/>
            <person name="Feldgarden M."/>
            <person name="Gevers D."/>
            <person name="Leonetti C."/>
            <person name="Blanton J.M."/>
            <person name="Dewhirst F.E."/>
            <person name="Izard J."/>
            <person name="Walker B."/>
            <person name="Young S."/>
            <person name="Zeng Q."/>
            <person name="Gargeya S."/>
            <person name="Fitzgerald M."/>
            <person name="Haas B."/>
            <person name="Abouelleil A."/>
            <person name="Allen A.W."/>
            <person name="Alvarado L."/>
            <person name="Arachchi H.M."/>
            <person name="Berlin A.M."/>
            <person name="Chapman S.B."/>
            <person name="Gainer-Dewar J."/>
            <person name="Goldberg J."/>
            <person name="Griggs A."/>
            <person name="Gujja S."/>
            <person name="Hansen M."/>
            <person name="Howarth C."/>
            <person name="Imamovic A."/>
            <person name="Ireland A."/>
            <person name="Larimer J."/>
            <person name="McCowan C."/>
            <person name="Murphy C."/>
            <person name="Pearson M."/>
            <person name="Poon T.W."/>
            <person name="Priest M."/>
            <person name="Roberts A."/>
            <person name="Saif S."/>
            <person name="Shea T."/>
            <person name="Sisk P."/>
            <person name="Sykes S."/>
            <person name="Wortman J."/>
            <person name="Nusbaum C."/>
            <person name="Birren B."/>
        </authorList>
    </citation>
    <scope>NUCLEOTIDE SEQUENCE [LARGE SCALE GENOMIC DNA]</scope>
    <source>
        <strain evidence="7 8">ATCC 51939</strain>
    </source>
</reference>
<keyword evidence="3 6" id="KW-0812">Transmembrane</keyword>
<evidence type="ECO:0000256" key="4">
    <source>
        <dbReference type="ARBA" id="ARBA00022989"/>
    </source>
</evidence>
<feature type="transmembrane region" description="Helical" evidence="6">
    <location>
        <begin position="25"/>
        <end position="46"/>
    </location>
</feature>
<dbReference type="InterPro" id="IPR001851">
    <property type="entry name" value="ABC_transp_permease"/>
</dbReference>
<dbReference type="eggNOG" id="COG4603">
    <property type="taxonomic scope" value="Bacteria"/>
</dbReference>
<feature type="transmembrane region" description="Helical" evidence="6">
    <location>
        <begin position="265"/>
        <end position="288"/>
    </location>
</feature>
<feature type="transmembrane region" description="Helical" evidence="6">
    <location>
        <begin position="217"/>
        <end position="235"/>
    </location>
</feature>
<sequence>MKKQSAKAAAKTNGGLINFFLHSDAAVSLLVVVLGFLCGALLIRLVGRNPMGMFKSFFQVLTGFFWNNRGVMKWEIRYIGEWLNVSVPYILCGLTMGFAARAGLFNIGGEGQYLSGLTIATVLALTLPHIPVVHWVVAIAAAVIMGAVWGGIVGFLKAKFEVSEVVATIMLNYIALYVSRIVILGLPGTNTYRTVNFPQTALIRVGFLDVLTNGSNLNLGFFFAIISVILYWFLMEKTNLGFGLRATGFNKDAARYAGIPVVKSIVLAMAISGAFSGLAGGIVALGSFTYGRVPVGLEGYGFTGIAVALVGNNTAGGTLLAGLLFGMLARAQGIMQDNGVPKEITLIMQGLIVVFIALRAGLKIYLQWRLKKDLERKVLTQEKE</sequence>
<evidence type="ECO:0000313" key="7">
    <source>
        <dbReference type="EMBL" id="EPF30435.1"/>
    </source>
</evidence>
<dbReference type="HOGENOM" id="CLU_040769_0_1_12"/>
<keyword evidence="4 6" id="KW-1133">Transmembrane helix</keyword>
<dbReference type="OrthoDB" id="45037at2"/>
<feature type="transmembrane region" description="Helical" evidence="6">
    <location>
        <begin position="346"/>
        <end position="366"/>
    </location>
</feature>
<dbReference type="STRING" id="1125699.HMPREF9194_00752"/>
<dbReference type="PANTHER" id="PTHR47089">
    <property type="entry name" value="ABC TRANSPORTER, PERMEASE PROTEIN"/>
    <property type="match status" value="1"/>
</dbReference>
<dbReference type="RefSeq" id="WP_016525046.1">
    <property type="nucleotide sequence ID" value="NZ_KE332518.1"/>
</dbReference>
<dbReference type="CDD" id="cd06580">
    <property type="entry name" value="TM_PBP1_transp_TpRbsC_like"/>
    <property type="match status" value="1"/>
</dbReference>
<evidence type="ECO:0000256" key="3">
    <source>
        <dbReference type="ARBA" id="ARBA00022692"/>
    </source>
</evidence>
<feature type="transmembrane region" description="Helical" evidence="6">
    <location>
        <begin position="132"/>
        <end position="153"/>
    </location>
</feature>
<evidence type="ECO:0008006" key="9">
    <source>
        <dbReference type="Google" id="ProtNLM"/>
    </source>
</evidence>
<dbReference type="Pfam" id="PF02653">
    <property type="entry name" value="BPD_transp_2"/>
    <property type="match status" value="1"/>
</dbReference>
<feature type="transmembrane region" description="Helical" evidence="6">
    <location>
        <begin position="165"/>
        <end position="186"/>
    </location>
</feature>
<dbReference type="EMBL" id="ATFF01000006">
    <property type="protein sequence ID" value="EPF30435.1"/>
    <property type="molecule type" value="Genomic_DNA"/>
</dbReference>
<gene>
    <name evidence="7" type="ORF">HMPREF9194_00752</name>
</gene>
<comment type="caution">
    <text evidence="7">The sequence shown here is derived from an EMBL/GenBank/DDBJ whole genome shotgun (WGS) entry which is preliminary data.</text>
</comment>
<evidence type="ECO:0000256" key="2">
    <source>
        <dbReference type="ARBA" id="ARBA00022475"/>
    </source>
</evidence>
<dbReference type="PANTHER" id="PTHR47089:SF1">
    <property type="entry name" value="GUANOSINE ABC TRANSPORTER PERMEASE PROTEIN NUPP"/>
    <property type="match status" value="1"/>
</dbReference>
<protein>
    <recommendedName>
        <fullName evidence="9">ABC transporter permease</fullName>
    </recommendedName>
</protein>
<dbReference type="Proteomes" id="UP000014541">
    <property type="component" value="Unassembled WGS sequence"/>
</dbReference>
<keyword evidence="8" id="KW-1185">Reference proteome</keyword>
<evidence type="ECO:0000256" key="5">
    <source>
        <dbReference type="ARBA" id="ARBA00023136"/>
    </source>
</evidence>
<dbReference type="PATRIC" id="fig|1125699.3.peg.764"/>
<accession>S3JYY0</accession>
<evidence type="ECO:0000256" key="1">
    <source>
        <dbReference type="ARBA" id="ARBA00004651"/>
    </source>
</evidence>
<evidence type="ECO:0000256" key="6">
    <source>
        <dbReference type="SAM" id="Phobius"/>
    </source>
</evidence>
<comment type="subcellular location">
    <subcellularLocation>
        <location evidence="1">Cell membrane</location>
        <topology evidence="1">Multi-pass membrane protein</topology>
    </subcellularLocation>
</comment>
<dbReference type="GO" id="GO:0005886">
    <property type="term" value="C:plasma membrane"/>
    <property type="evidence" value="ECO:0007669"/>
    <property type="project" value="UniProtKB-SubCell"/>
</dbReference>
<dbReference type="AlphaFoldDB" id="S3JYY0"/>
<proteinExistence type="predicted"/>
<evidence type="ECO:0000313" key="8">
    <source>
        <dbReference type="Proteomes" id="UP000014541"/>
    </source>
</evidence>
<dbReference type="GO" id="GO:0022857">
    <property type="term" value="F:transmembrane transporter activity"/>
    <property type="evidence" value="ECO:0007669"/>
    <property type="project" value="InterPro"/>
</dbReference>
<name>S3JYY0_TREMA</name>
<organism evidence="7 8">
    <name type="scientific">Treponema maltophilum ATCC 51939</name>
    <dbReference type="NCBI Taxonomy" id="1125699"/>
    <lineage>
        <taxon>Bacteria</taxon>
        <taxon>Pseudomonadati</taxon>
        <taxon>Spirochaetota</taxon>
        <taxon>Spirochaetia</taxon>
        <taxon>Spirochaetales</taxon>
        <taxon>Treponemataceae</taxon>
        <taxon>Treponema</taxon>
    </lineage>
</organism>
<keyword evidence="2" id="KW-1003">Cell membrane</keyword>
<feature type="transmembrane region" description="Helical" evidence="6">
    <location>
        <begin position="82"/>
        <end position="104"/>
    </location>
</feature>